<proteinExistence type="predicted"/>
<feature type="domain" description="ATP-grasp" evidence="2">
    <location>
        <begin position="120"/>
        <end position="321"/>
    </location>
</feature>
<dbReference type="Gene3D" id="3.30.470.20">
    <property type="entry name" value="ATP-grasp fold, B domain"/>
    <property type="match status" value="1"/>
</dbReference>
<dbReference type="SUPFAM" id="SSF56059">
    <property type="entry name" value="Glutathione synthetase ATP-binding domain-like"/>
    <property type="match status" value="1"/>
</dbReference>
<dbReference type="Pfam" id="PF02655">
    <property type="entry name" value="ATP-grasp_3"/>
    <property type="match status" value="1"/>
</dbReference>
<dbReference type="Proteomes" id="UP000004184">
    <property type="component" value="Unassembled WGS sequence"/>
</dbReference>
<dbReference type="eggNOG" id="COG0458">
    <property type="taxonomic scope" value="Bacteria"/>
</dbReference>
<dbReference type="InterPro" id="IPR003806">
    <property type="entry name" value="ATP-grasp_PylC-type"/>
</dbReference>
<dbReference type="STRING" id="591159.SSQG_04507"/>
<dbReference type="AlphaFoldDB" id="D9X6S2"/>
<sequence length="427" mass="46612">MRRIAFLRSIEIQQTKPYLKSLEARLEREGIEARLFYTDGDCGPDDFPGTAQKVPADITPAELAKKVIDWSADGVVSLSIADENALRDAVVKRILEPVGIPMVGHSLAAVHVGSNKWESKGLLKEYRFDIPGGVLVDSDVLAGRGLLIPAYVESILMQASDLGYPLISKPLWDCMGAGMVAISGESELHEHLSRPHDGNFILEQCVSGEICSVEVVGARGTYVVQPKVWQGPAEAGPVFNFGRLRYAAPRPEHDAAFAPVAEKLQALCRGLELEGAIGIDMIYEDGRYQILEINPRVTGTTTPCIAASGFNTYDCLLSILDGSWPAPEVPAVAPVRQVCLQFPIHDPTPEFVRDATRELDVVRTQTLTIDGARHPNIIITCALDDRPGLPAKLASLWERHRFTDEAFLPQIARAVGADVPDLREPVQ</sequence>
<evidence type="ECO:0000259" key="2">
    <source>
        <dbReference type="PROSITE" id="PS50975"/>
    </source>
</evidence>
<gene>
    <name evidence="3" type="ORF">SSQG_04507</name>
</gene>
<reference evidence="4" key="1">
    <citation type="submission" date="2009-02" db="EMBL/GenBank/DDBJ databases">
        <title>Annotation of Streptomyces viridochromogenes strain DSM 40736.</title>
        <authorList>
            <consortium name="The Broad Institute Genome Sequencing Platform"/>
            <consortium name="Broad Institute Microbial Sequencing Center"/>
            <person name="Fischbach M."/>
            <person name="Godfrey P."/>
            <person name="Ward D."/>
            <person name="Young S."/>
            <person name="Zeng Q."/>
            <person name="Koehrsen M."/>
            <person name="Alvarado L."/>
            <person name="Berlin A.M."/>
            <person name="Bochicchio J."/>
            <person name="Borenstein D."/>
            <person name="Chapman S.B."/>
            <person name="Chen Z."/>
            <person name="Engels R."/>
            <person name="Freedman E."/>
            <person name="Gellesch M."/>
            <person name="Goldberg J."/>
            <person name="Griggs A."/>
            <person name="Gujja S."/>
            <person name="Heilman E.R."/>
            <person name="Heiman D.I."/>
            <person name="Hepburn T.A."/>
            <person name="Howarth C."/>
            <person name="Jen D."/>
            <person name="Larson L."/>
            <person name="Lewis B."/>
            <person name="Mehta T."/>
            <person name="Park D."/>
            <person name="Pearson M."/>
            <person name="Richards J."/>
            <person name="Roberts A."/>
            <person name="Saif S."/>
            <person name="Shea T.D."/>
            <person name="Shenoy N."/>
            <person name="Sisk P."/>
            <person name="Stolte C."/>
            <person name="Sykes S.N."/>
            <person name="Thomson T."/>
            <person name="Walk T."/>
            <person name="White J."/>
            <person name="Yandava C."/>
            <person name="Straight P."/>
            <person name="Clardy J."/>
            <person name="Hung D."/>
            <person name="Kolter R."/>
            <person name="Mekalanos J."/>
            <person name="Walker S."/>
            <person name="Walsh C.T."/>
            <person name="Wieland-Brown L.C."/>
            <person name="Haas B."/>
            <person name="Nusbaum C."/>
            <person name="Birren B."/>
        </authorList>
    </citation>
    <scope>NUCLEOTIDE SEQUENCE [LARGE SCALE GENOMIC DNA]</scope>
    <source>
        <strain evidence="4">DSM 40736 / JCM 4977 / BCRC 1201 / Tue 494</strain>
    </source>
</reference>
<keyword evidence="1" id="KW-0547">Nucleotide-binding</keyword>
<name>D9X6S2_STRVT</name>
<dbReference type="GO" id="GO:0046872">
    <property type="term" value="F:metal ion binding"/>
    <property type="evidence" value="ECO:0007669"/>
    <property type="project" value="InterPro"/>
</dbReference>
<evidence type="ECO:0000313" key="3">
    <source>
        <dbReference type="EMBL" id="EFL33989.1"/>
    </source>
</evidence>
<accession>D9X6S2</accession>
<keyword evidence="4" id="KW-1185">Reference proteome</keyword>
<dbReference type="GO" id="GO:0005524">
    <property type="term" value="F:ATP binding"/>
    <property type="evidence" value="ECO:0007669"/>
    <property type="project" value="UniProtKB-UniRule"/>
</dbReference>
<dbReference type="InterPro" id="IPR011761">
    <property type="entry name" value="ATP-grasp"/>
</dbReference>
<keyword evidence="1" id="KW-0067">ATP-binding</keyword>
<dbReference type="HOGENOM" id="CLU_658746_0_0_11"/>
<dbReference type="PROSITE" id="PS50975">
    <property type="entry name" value="ATP_GRASP"/>
    <property type="match status" value="1"/>
</dbReference>
<protein>
    <submittedName>
        <fullName evidence="3">Predicted protein</fullName>
    </submittedName>
</protein>
<evidence type="ECO:0000256" key="1">
    <source>
        <dbReference type="PROSITE-ProRule" id="PRU00409"/>
    </source>
</evidence>
<evidence type="ECO:0000313" key="4">
    <source>
        <dbReference type="Proteomes" id="UP000004184"/>
    </source>
</evidence>
<dbReference type="EMBL" id="GG657757">
    <property type="protein sequence ID" value="EFL33989.1"/>
    <property type="molecule type" value="Genomic_DNA"/>
</dbReference>
<organism evidence="3 4">
    <name type="scientific">Streptomyces viridochromogenes (strain DSM 40736 / JCM 4977 / BCRC 1201 / Tue 494)</name>
    <dbReference type="NCBI Taxonomy" id="591159"/>
    <lineage>
        <taxon>Bacteria</taxon>
        <taxon>Bacillati</taxon>
        <taxon>Actinomycetota</taxon>
        <taxon>Actinomycetes</taxon>
        <taxon>Kitasatosporales</taxon>
        <taxon>Streptomycetaceae</taxon>
        <taxon>Streptomyces</taxon>
    </lineage>
</organism>